<feature type="region of interest" description="Disordered" evidence="2">
    <location>
        <begin position="1"/>
        <end position="60"/>
    </location>
</feature>
<evidence type="ECO:0000313" key="4">
    <source>
        <dbReference type="Proteomes" id="UP001190700"/>
    </source>
</evidence>
<sequence>MSQPVKEKEELKLPPIGVSAKDVTEIDSSRGSQASRSGNHSRRHGTNAKQDRNKEMVEEARNREVRSVVFRSLSNPPFDVNPAQLLVDVSKRIKLPRREGARSFKHLLKAPMSCQILSYFFWYLHCAQFQEESEKYQRRLLDALSEKFVMLFWSLKGGPQRDFFLEYYPFALASGVCTAFVEKYPASRAEFTESFRNRVFQEARLMFSGVETTAEAMGVVRERMALDRNKGTGVGRGSEDMHVQANQDEEQGPSSSADAFTEDLREEISALPGFVDRKNMRPKRVIFDAMGTSPLIRHYIDAVADSASNAHKALLLKRTTPTPGCAYGGIETFQQTPSRVPIQDQIHRKWEKTKLSHEQAIQEHAYKRAHPLDFSRQTAMITSPR</sequence>
<dbReference type="AlphaFoldDB" id="A0AAE0BPL8"/>
<comment type="caution">
    <text evidence="3">The sequence shown here is derived from an EMBL/GenBank/DDBJ whole genome shotgun (WGS) entry which is preliminary data.</text>
</comment>
<dbReference type="InterPro" id="IPR029417">
    <property type="entry name" value="FAM227"/>
</dbReference>
<evidence type="ECO:0000256" key="1">
    <source>
        <dbReference type="ARBA" id="ARBA00008666"/>
    </source>
</evidence>
<evidence type="ECO:0000313" key="3">
    <source>
        <dbReference type="EMBL" id="KAK3239760.1"/>
    </source>
</evidence>
<feature type="compositionally biased region" description="Basic and acidic residues" evidence="2">
    <location>
        <begin position="49"/>
        <end position="60"/>
    </location>
</feature>
<organism evidence="3 4">
    <name type="scientific">Cymbomonas tetramitiformis</name>
    <dbReference type="NCBI Taxonomy" id="36881"/>
    <lineage>
        <taxon>Eukaryota</taxon>
        <taxon>Viridiplantae</taxon>
        <taxon>Chlorophyta</taxon>
        <taxon>Pyramimonadophyceae</taxon>
        <taxon>Pyramimonadales</taxon>
        <taxon>Pyramimonadaceae</taxon>
        <taxon>Cymbomonas</taxon>
    </lineage>
</organism>
<accession>A0AAE0BPL8</accession>
<feature type="compositionally biased region" description="Polar residues" evidence="2">
    <location>
        <begin position="29"/>
        <end position="38"/>
    </location>
</feature>
<keyword evidence="4" id="KW-1185">Reference proteome</keyword>
<name>A0AAE0BPL8_9CHLO</name>
<dbReference type="Proteomes" id="UP001190700">
    <property type="component" value="Unassembled WGS sequence"/>
</dbReference>
<gene>
    <name evidence="3" type="ORF">CYMTET_50330</name>
</gene>
<evidence type="ECO:0000256" key="2">
    <source>
        <dbReference type="SAM" id="MobiDB-lite"/>
    </source>
</evidence>
<feature type="compositionally biased region" description="Basic and acidic residues" evidence="2">
    <location>
        <begin position="1"/>
        <end position="12"/>
    </location>
</feature>
<dbReference type="PANTHER" id="PTHR33560:SF1">
    <property type="entry name" value="PROTEIN FAM227A"/>
    <property type="match status" value="1"/>
</dbReference>
<dbReference type="Pfam" id="PF14922">
    <property type="entry name" value="FWWh"/>
    <property type="match status" value="1"/>
</dbReference>
<protein>
    <submittedName>
        <fullName evidence="3">Uncharacterized protein</fullName>
    </submittedName>
</protein>
<comment type="similarity">
    <text evidence="1">Belongs to the FAM227 family.</text>
</comment>
<proteinExistence type="inferred from homology"/>
<dbReference type="PANTHER" id="PTHR33560">
    <property type="entry name" value="PROTEIN FAM227B"/>
    <property type="match status" value="1"/>
</dbReference>
<reference evidence="3 4" key="1">
    <citation type="journal article" date="2015" name="Genome Biol. Evol.">
        <title>Comparative Genomics of a Bacterivorous Green Alga Reveals Evolutionary Causalities and Consequences of Phago-Mixotrophic Mode of Nutrition.</title>
        <authorList>
            <person name="Burns J.A."/>
            <person name="Paasch A."/>
            <person name="Narechania A."/>
            <person name="Kim E."/>
        </authorList>
    </citation>
    <scope>NUCLEOTIDE SEQUENCE [LARGE SCALE GENOMIC DNA]</scope>
    <source>
        <strain evidence="3 4">PLY_AMNH</strain>
    </source>
</reference>
<dbReference type="EMBL" id="LGRX02033831">
    <property type="protein sequence ID" value="KAK3239760.1"/>
    <property type="molecule type" value="Genomic_DNA"/>
</dbReference>